<proteinExistence type="predicted"/>
<dbReference type="Pfam" id="PF07891">
    <property type="entry name" value="DUF1666"/>
    <property type="match status" value="1"/>
</dbReference>
<dbReference type="PANTHER" id="PTHR46741:SF2">
    <property type="entry name" value="RIBOSOMAL PROTEIN L34AE"/>
    <property type="match status" value="1"/>
</dbReference>
<feature type="compositionally biased region" description="Basic and acidic residues" evidence="1">
    <location>
        <begin position="378"/>
        <end position="392"/>
    </location>
</feature>
<protein>
    <submittedName>
        <fullName evidence="4">Uncharacterized protein LOC110760897</fullName>
    </submittedName>
</protein>
<evidence type="ECO:0000256" key="2">
    <source>
        <dbReference type="SAM" id="Phobius"/>
    </source>
</evidence>
<dbReference type="KEGG" id="pavi:110760897"/>
<keyword evidence="3" id="KW-1185">Reference proteome</keyword>
<accession>A0A6P5SYZ8</accession>
<name>A0A6P5SYZ8_PRUAV</name>
<feature type="compositionally biased region" description="Polar residues" evidence="1">
    <location>
        <begin position="393"/>
        <end position="402"/>
    </location>
</feature>
<feature type="transmembrane region" description="Helical" evidence="2">
    <location>
        <begin position="30"/>
        <end position="51"/>
    </location>
</feature>
<dbReference type="GeneID" id="110760897"/>
<dbReference type="PANTHER" id="PTHR46741">
    <property type="entry name" value="OS09G0413600 PROTEIN"/>
    <property type="match status" value="1"/>
</dbReference>
<sequence>MGALNKYALNTHFDFVNMGSAGWVFQRKMALFPASFTLSVSALLLTLFRFFSKIFLSFNKDESSLMNNSCCSSSLSEESNQMVPSRIEPEAMPMKADSEIWESEDDSDFNDIDDRETPEPKFVFKFEYQTKEILGRSNKGNANGDSAILDIASPAENEEYVFIPEKLSQFKEEPQIKSSSKYEFKAAETLSCFVEEAKVASFTVKEVYAGNSIGVSNSLEATIHEESPQDSADGESKEEESEKKSVMEDPHSDEEQLGSQENDSAGEKVDSHEVNFLSEKHFVGSDSDTDSIGSSHVFSARCQGVGSPSYGFLSETDFGEGDDLGALEGIDFENLDIGYEPDGFDEEDEDIMEQLRELEELPGNDHHSPSSSNPEGGSSKDEKPMDGSENSEKPNGQNSSANDSEDSNTLETLWEHQHLIEQLKLELKKVRATGLPTILEESESPNMDDLKPWKIDEKVHHGDKMGELHKFYKSYRERMRKFDILNYQKLYAIGFLQSKDSLQSFSICKSSAPTVSSFWRCKRKKDSNSDSDSDSDPMVRFIRELHGDLEVVYVGQLCLSWEFLQWQYEKAFELWESDPYGIRSYNEVADEFQQFQVLMQRFVENERFQGPRVENYVKNRCVMRNLLQVPVIRGDNLKEKKKARRKGKDAYAITSDILVEILEESIRIIWRFIRADKNANSTTACRKTRREELQDSDVKLLTEVQTDLLKKERKLKDTLRGGNCILKRFQKHEDEGTDHLYFFSQVDMKLVSRVLNMSSITTEQLVWCHNKLSKIHFVNRKIRVDPSFLLFPC</sequence>
<feature type="region of interest" description="Disordered" evidence="1">
    <location>
        <begin position="361"/>
        <end position="409"/>
    </location>
</feature>
<evidence type="ECO:0000256" key="1">
    <source>
        <dbReference type="SAM" id="MobiDB-lite"/>
    </source>
</evidence>
<keyword evidence="2" id="KW-0812">Transmembrane</keyword>
<evidence type="ECO:0000313" key="4">
    <source>
        <dbReference type="RefSeq" id="XP_021818941.1"/>
    </source>
</evidence>
<feature type="region of interest" description="Disordered" evidence="1">
    <location>
        <begin position="224"/>
        <end position="273"/>
    </location>
</feature>
<reference evidence="4" key="1">
    <citation type="submission" date="2025-08" db="UniProtKB">
        <authorList>
            <consortium name="RefSeq"/>
        </authorList>
    </citation>
    <scope>IDENTIFICATION</scope>
</reference>
<keyword evidence="2" id="KW-1133">Transmembrane helix</keyword>
<dbReference type="AlphaFoldDB" id="A0A6P5SYZ8"/>
<feature type="compositionally biased region" description="Basic and acidic residues" evidence="1">
    <location>
        <begin position="240"/>
        <end position="254"/>
    </location>
</feature>
<keyword evidence="2" id="KW-0472">Membrane</keyword>
<gene>
    <name evidence="4" type="primary">LOC110760897</name>
</gene>
<organism evidence="3 4">
    <name type="scientific">Prunus avium</name>
    <name type="common">Cherry</name>
    <name type="synonym">Cerasus avium</name>
    <dbReference type="NCBI Taxonomy" id="42229"/>
    <lineage>
        <taxon>Eukaryota</taxon>
        <taxon>Viridiplantae</taxon>
        <taxon>Streptophyta</taxon>
        <taxon>Embryophyta</taxon>
        <taxon>Tracheophyta</taxon>
        <taxon>Spermatophyta</taxon>
        <taxon>Magnoliopsida</taxon>
        <taxon>eudicotyledons</taxon>
        <taxon>Gunneridae</taxon>
        <taxon>Pentapetalae</taxon>
        <taxon>rosids</taxon>
        <taxon>fabids</taxon>
        <taxon>Rosales</taxon>
        <taxon>Rosaceae</taxon>
        <taxon>Amygdaloideae</taxon>
        <taxon>Amygdaleae</taxon>
        <taxon>Prunus</taxon>
    </lineage>
</organism>
<evidence type="ECO:0000313" key="3">
    <source>
        <dbReference type="Proteomes" id="UP000515124"/>
    </source>
</evidence>
<dbReference type="InterPro" id="IPR012870">
    <property type="entry name" value="DUF1666"/>
</dbReference>
<dbReference type="Proteomes" id="UP000515124">
    <property type="component" value="Unplaced"/>
</dbReference>
<dbReference type="RefSeq" id="XP_021818941.1">
    <property type="nucleotide sequence ID" value="XM_021963249.1"/>
</dbReference>